<sequence length="153" mass="17142">MCAEDVATCPQSIQEGEEPPRSQRMLGLKDQRFQLPGNVGFDHHLEGLTKQEESLAHKMIPNVLSSPSTSERHEFILTQVIGDFFVDGAQDICYALKREGFWADFIDPSSGLAFFGSYTNNTLFETDDRSVGRYQTISSITINPCTVSLEILY</sequence>
<evidence type="ECO:0000256" key="1">
    <source>
        <dbReference type="SAM" id="MobiDB-lite"/>
    </source>
</evidence>
<name>A0A6A4RTS4_SCOMX</name>
<comment type="caution">
    <text evidence="2">The sequence shown here is derived from an EMBL/GenBank/DDBJ whole genome shotgun (WGS) entry which is preliminary data.</text>
</comment>
<dbReference type="InterPro" id="IPR019362">
    <property type="entry name" value="MMADHC"/>
</dbReference>
<gene>
    <name evidence="2" type="ORF">F2P81_020823</name>
</gene>
<evidence type="ECO:0000313" key="3">
    <source>
        <dbReference type="Proteomes" id="UP000438429"/>
    </source>
</evidence>
<dbReference type="GO" id="GO:0005739">
    <property type="term" value="C:mitochondrion"/>
    <property type="evidence" value="ECO:0007669"/>
    <property type="project" value="TreeGrafter"/>
</dbReference>
<dbReference type="PANTHER" id="PTHR13192">
    <property type="entry name" value="MY011 PROTEIN"/>
    <property type="match status" value="1"/>
</dbReference>
<dbReference type="GO" id="GO:0009235">
    <property type="term" value="P:cobalamin metabolic process"/>
    <property type="evidence" value="ECO:0007669"/>
    <property type="project" value="InterPro"/>
</dbReference>
<dbReference type="EMBL" id="VEVO01000019">
    <property type="protein sequence ID" value="KAF0026086.1"/>
    <property type="molecule type" value="Genomic_DNA"/>
</dbReference>
<evidence type="ECO:0000313" key="2">
    <source>
        <dbReference type="EMBL" id="KAF0026086.1"/>
    </source>
</evidence>
<reference evidence="2 3" key="1">
    <citation type="submission" date="2019-06" db="EMBL/GenBank/DDBJ databases">
        <title>Draft genomes of female and male turbot (Scophthalmus maximus).</title>
        <authorList>
            <person name="Xu H."/>
            <person name="Xu X.-W."/>
            <person name="Shao C."/>
            <person name="Chen S."/>
        </authorList>
    </citation>
    <scope>NUCLEOTIDE SEQUENCE [LARGE SCALE GENOMIC DNA]</scope>
    <source>
        <strain evidence="2">Ysfricsl-2016a</strain>
        <tissue evidence="2">Blood</tissue>
    </source>
</reference>
<proteinExistence type="predicted"/>
<dbReference type="Proteomes" id="UP000438429">
    <property type="component" value="Unassembled WGS sequence"/>
</dbReference>
<dbReference type="AlphaFoldDB" id="A0A6A4RTS4"/>
<dbReference type="PANTHER" id="PTHR13192:SF3">
    <property type="entry name" value="COBALAMIN TRAFFICKING PROTEIN CBLD"/>
    <property type="match status" value="1"/>
</dbReference>
<dbReference type="Pfam" id="PF10229">
    <property type="entry name" value="MMADHC"/>
    <property type="match status" value="2"/>
</dbReference>
<accession>A0A6A4RTS4</accession>
<feature type="region of interest" description="Disordered" evidence="1">
    <location>
        <begin position="1"/>
        <end position="22"/>
    </location>
</feature>
<organism evidence="2 3">
    <name type="scientific">Scophthalmus maximus</name>
    <name type="common">Turbot</name>
    <name type="synonym">Psetta maxima</name>
    <dbReference type="NCBI Taxonomy" id="52904"/>
    <lineage>
        <taxon>Eukaryota</taxon>
        <taxon>Metazoa</taxon>
        <taxon>Chordata</taxon>
        <taxon>Craniata</taxon>
        <taxon>Vertebrata</taxon>
        <taxon>Euteleostomi</taxon>
        <taxon>Actinopterygii</taxon>
        <taxon>Neopterygii</taxon>
        <taxon>Teleostei</taxon>
        <taxon>Neoteleostei</taxon>
        <taxon>Acanthomorphata</taxon>
        <taxon>Carangaria</taxon>
        <taxon>Pleuronectiformes</taxon>
        <taxon>Pleuronectoidei</taxon>
        <taxon>Scophthalmidae</taxon>
        <taxon>Scophthalmus</taxon>
    </lineage>
</organism>
<protein>
    <submittedName>
        <fullName evidence="2">Uncharacterized protein</fullName>
    </submittedName>
</protein>